<dbReference type="PRINTS" id="PR00111">
    <property type="entry name" value="ABHYDROLASE"/>
</dbReference>
<accession>A0A1W1IAG8</accession>
<reference evidence="2 3" key="1">
    <citation type="submission" date="2017-03" db="EMBL/GenBank/DDBJ databases">
        <authorList>
            <person name="Afonso C.L."/>
            <person name="Miller P.J."/>
            <person name="Scott M.A."/>
            <person name="Spackman E."/>
            <person name="Goraichik I."/>
            <person name="Dimitrov K.M."/>
            <person name="Suarez D.L."/>
            <person name="Swayne D.E."/>
        </authorList>
    </citation>
    <scope>NUCLEOTIDE SEQUENCE [LARGE SCALE GENOMIC DNA]</scope>
    <source>
        <strain evidence="2">Genome sequencing of Nitrospira japonica strain NJ11</strain>
    </source>
</reference>
<dbReference type="InterPro" id="IPR000073">
    <property type="entry name" value="AB_hydrolase_1"/>
</dbReference>
<evidence type="ECO:0000259" key="1">
    <source>
        <dbReference type="Pfam" id="PF00561"/>
    </source>
</evidence>
<dbReference type="Pfam" id="PF00561">
    <property type="entry name" value="Abhydrolase_1"/>
    <property type="match status" value="1"/>
</dbReference>
<evidence type="ECO:0000313" key="3">
    <source>
        <dbReference type="Proteomes" id="UP000192042"/>
    </source>
</evidence>
<keyword evidence="3" id="KW-1185">Reference proteome</keyword>
<dbReference type="OrthoDB" id="3210844at2"/>
<name>A0A1W1IAG8_9BACT</name>
<keyword evidence="2" id="KW-0378">Hydrolase</keyword>
<dbReference type="InterPro" id="IPR000639">
    <property type="entry name" value="Epox_hydrolase-like"/>
</dbReference>
<dbReference type="Gene3D" id="3.40.50.1820">
    <property type="entry name" value="alpha/beta hydrolase"/>
    <property type="match status" value="1"/>
</dbReference>
<dbReference type="EC" id="3.1.1.24" evidence="2"/>
<sequence>MPVVHVVGSGTALHYRESGDPDNPTIVFAHPLIWGGDSFGELLAGLTDEFHVVTVDIHGHGLSGYRETMTLEEMTEDFYHVLQSLHVPKVSWLGYSIGGMIGMRLAIAHPDVLDSLVLVATTARPDPSTIKAATFHLWKMFRDGHRKDIVDSAMKFFFADRTYREQPELIAKCRAKFVGITDAQGMFAAALAAFNRFDIGSQIRRIATPTLVIAGREDPAATPALADSIAAQIPKAKLEIVEGTSHLVGIEKPLEVTALVRGFLRTSTQVN</sequence>
<gene>
    <name evidence="2" type="ORF">NSJP_3744</name>
</gene>
<feature type="domain" description="AB hydrolase-1" evidence="1">
    <location>
        <begin position="24"/>
        <end position="253"/>
    </location>
</feature>
<dbReference type="Proteomes" id="UP000192042">
    <property type="component" value="Chromosome I"/>
</dbReference>
<dbReference type="PANTHER" id="PTHR43798:SF29">
    <property type="entry name" value="AB HYDROLASE-1 DOMAIN-CONTAINING PROTEIN"/>
    <property type="match status" value="1"/>
</dbReference>
<dbReference type="InterPro" id="IPR050266">
    <property type="entry name" value="AB_hydrolase_sf"/>
</dbReference>
<dbReference type="PANTHER" id="PTHR43798">
    <property type="entry name" value="MONOACYLGLYCEROL LIPASE"/>
    <property type="match status" value="1"/>
</dbReference>
<dbReference type="KEGG" id="nja:NSJP_3744"/>
<dbReference type="SUPFAM" id="SSF53474">
    <property type="entry name" value="alpha/beta-Hydrolases"/>
    <property type="match status" value="1"/>
</dbReference>
<dbReference type="STRING" id="1325564.NSJP_3744"/>
<dbReference type="EMBL" id="LT828648">
    <property type="protein sequence ID" value="SLM49911.1"/>
    <property type="molecule type" value="Genomic_DNA"/>
</dbReference>
<protein>
    <submittedName>
        <fullName evidence="2">Putative 3-oxoadipate enol-lactonase</fullName>
        <ecNumber evidence="2">3.1.1.24</ecNumber>
    </submittedName>
</protein>
<proteinExistence type="predicted"/>
<dbReference type="InterPro" id="IPR029058">
    <property type="entry name" value="AB_hydrolase_fold"/>
</dbReference>
<organism evidence="2 3">
    <name type="scientific">Nitrospira japonica</name>
    <dbReference type="NCBI Taxonomy" id="1325564"/>
    <lineage>
        <taxon>Bacteria</taxon>
        <taxon>Pseudomonadati</taxon>
        <taxon>Nitrospirota</taxon>
        <taxon>Nitrospiria</taxon>
        <taxon>Nitrospirales</taxon>
        <taxon>Nitrospiraceae</taxon>
        <taxon>Nitrospira</taxon>
    </lineage>
</organism>
<dbReference type="RefSeq" id="WP_080888093.1">
    <property type="nucleotide sequence ID" value="NZ_LT828648.1"/>
</dbReference>
<dbReference type="GO" id="GO:0047570">
    <property type="term" value="F:3-oxoadipate enol-lactonase activity"/>
    <property type="evidence" value="ECO:0007669"/>
    <property type="project" value="UniProtKB-EC"/>
</dbReference>
<dbReference type="AlphaFoldDB" id="A0A1W1IAG8"/>
<evidence type="ECO:0000313" key="2">
    <source>
        <dbReference type="EMBL" id="SLM49911.1"/>
    </source>
</evidence>
<dbReference type="PRINTS" id="PR00412">
    <property type="entry name" value="EPOXHYDRLASE"/>
</dbReference>